<accession>A0ACB0L2P4</accession>
<keyword evidence="2" id="KW-1185">Reference proteome</keyword>
<evidence type="ECO:0000313" key="1">
    <source>
        <dbReference type="EMBL" id="CAJ2662776.1"/>
    </source>
</evidence>
<comment type="caution">
    <text evidence="1">The sequence shown here is derived from an EMBL/GenBank/DDBJ whole genome shotgun (WGS) entry which is preliminary data.</text>
</comment>
<reference evidence="1" key="1">
    <citation type="submission" date="2023-10" db="EMBL/GenBank/DDBJ databases">
        <authorList>
            <person name="Rodriguez Cubillos JULIANA M."/>
            <person name="De Vega J."/>
        </authorList>
    </citation>
    <scope>NUCLEOTIDE SEQUENCE</scope>
</reference>
<organism evidence="1 2">
    <name type="scientific">Trifolium pratense</name>
    <name type="common">Red clover</name>
    <dbReference type="NCBI Taxonomy" id="57577"/>
    <lineage>
        <taxon>Eukaryota</taxon>
        <taxon>Viridiplantae</taxon>
        <taxon>Streptophyta</taxon>
        <taxon>Embryophyta</taxon>
        <taxon>Tracheophyta</taxon>
        <taxon>Spermatophyta</taxon>
        <taxon>Magnoliopsida</taxon>
        <taxon>eudicotyledons</taxon>
        <taxon>Gunneridae</taxon>
        <taxon>Pentapetalae</taxon>
        <taxon>rosids</taxon>
        <taxon>fabids</taxon>
        <taxon>Fabales</taxon>
        <taxon>Fabaceae</taxon>
        <taxon>Papilionoideae</taxon>
        <taxon>50 kb inversion clade</taxon>
        <taxon>NPAAA clade</taxon>
        <taxon>Hologalegina</taxon>
        <taxon>IRL clade</taxon>
        <taxon>Trifolieae</taxon>
        <taxon>Trifolium</taxon>
    </lineage>
</organism>
<dbReference type="Proteomes" id="UP001177021">
    <property type="component" value="Unassembled WGS sequence"/>
</dbReference>
<name>A0ACB0L2P4_TRIPR</name>
<gene>
    <name evidence="1" type="ORF">MILVUS5_LOCUS28315</name>
</gene>
<proteinExistence type="predicted"/>
<evidence type="ECO:0000313" key="2">
    <source>
        <dbReference type="Proteomes" id="UP001177021"/>
    </source>
</evidence>
<protein>
    <submittedName>
        <fullName evidence="1">Uncharacterized protein</fullName>
    </submittedName>
</protein>
<dbReference type="EMBL" id="CASHSV030000409">
    <property type="protein sequence ID" value="CAJ2662776.1"/>
    <property type="molecule type" value="Genomic_DNA"/>
</dbReference>
<sequence length="230" mass="26831">MPTYYEDISLYLGSRIQKSITYTVHVNGVPYGEIDPSFAQQYSHELDDQWKFFCCNYMYLVTWNRDVNQPRLTNGWTEIREHLDLQNHYHLFGLEYYGDSMFHLVLNPTRDSSTYGLPSFHSLSAKPNDSLTFDVAIPSDPNSTIQLILNQELGEYITSYHNSLLLEGPVAEPMLSPIIKLVDQDQVTTYEVDSWPIFCRENYFSHGDIVKFTFFDLENSNRVDVDWISH</sequence>